<evidence type="ECO:0000256" key="2">
    <source>
        <dbReference type="ARBA" id="ARBA00022801"/>
    </source>
</evidence>
<evidence type="ECO:0000256" key="1">
    <source>
        <dbReference type="ARBA" id="ARBA00022741"/>
    </source>
</evidence>
<dbReference type="InterPro" id="IPR003778">
    <property type="entry name" value="CT_A_B"/>
</dbReference>
<sequence length="279" mass="28308">MTLTIIDAGALTTVQDLGRPGHAHLGVPRAGALDAPAAALGNRIVGNPPSAAVLETTVSGCTLRSQTGHWIAVTGAPCHLSVDGHQAAFAAPVWVAPGATLVVGPATSGVRTYVAVAGGIAVAPVLGSRSTDTLAGVGPPLALAGMDLPIGVPTREPQAHDTPRPPAAGPLRLLPGPRADWFTDPLGHLCATSYAVGEASNRIGLRLHGAPLPRVRAGELASEGMVLGAVQVPPDGQPVVFLADHPVTGGYPVAAVVHPDDLHRCAQLRPGEQVRFRRA</sequence>
<comment type="caution">
    <text evidence="5">The sequence shown here is derived from an EMBL/GenBank/DDBJ whole genome shotgun (WGS) entry which is preliminary data.</text>
</comment>
<accession>A0A3A5HH63</accession>
<dbReference type="OrthoDB" id="9768696at2"/>
<keyword evidence="6" id="KW-1185">Reference proteome</keyword>
<dbReference type="EMBL" id="QYRP01000002">
    <property type="protein sequence ID" value="RJS47027.1"/>
    <property type="molecule type" value="Genomic_DNA"/>
</dbReference>
<dbReference type="AlphaFoldDB" id="A0A3A5HH63"/>
<evidence type="ECO:0000259" key="4">
    <source>
        <dbReference type="SMART" id="SM00797"/>
    </source>
</evidence>
<organism evidence="5 6">
    <name type="scientific">Nocardioides cavernaquae</name>
    <dbReference type="NCBI Taxonomy" id="2321396"/>
    <lineage>
        <taxon>Bacteria</taxon>
        <taxon>Bacillati</taxon>
        <taxon>Actinomycetota</taxon>
        <taxon>Actinomycetes</taxon>
        <taxon>Propionibacteriales</taxon>
        <taxon>Nocardioidaceae</taxon>
        <taxon>Nocardioides</taxon>
    </lineage>
</organism>
<gene>
    <name evidence="5" type="ORF">D4739_12915</name>
</gene>
<dbReference type="SMART" id="SM00797">
    <property type="entry name" value="AHS2"/>
    <property type="match status" value="1"/>
</dbReference>
<dbReference type="RefSeq" id="WP_120060997.1">
    <property type="nucleotide sequence ID" value="NZ_QYRP01000002.1"/>
</dbReference>
<dbReference type="Pfam" id="PF02626">
    <property type="entry name" value="CT_A_B"/>
    <property type="match status" value="1"/>
</dbReference>
<dbReference type="NCBIfam" id="TIGR00724">
    <property type="entry name" value="urea_amlyse_rel"/>
    <property type="match status" value="1"/>
</dbReference>
<dbReference type="InterPro" id="IPR052708">
    <property type="entry name" value="PxpC"/>
</dbReference>
<keyword evidence="3" id="KW-0067">ATP-binding</keyword>
<dbReference type="InterPro" id="IPR029000">
    <property type="entry name" value="Cyclophilin-like_dom_sf"/>
</dbReference>
<dbReference type="SUPFAM" id="SSF50891">
    <property type="entry name" value="Cyclophilin-like"/>
    <property type="match status" value="1"/>
</dbReference>
<dbReference type="PANTHER" id="PTHR43309:SF3">
    <property type="entry name" value="5-OXOPROLINASE SUBUNIT C"/>
    <property type="match status" value="1"/>
</dbReference>
<evidence type="ECO:0000256" key="3">
    <source>
        <dbReference type="ARBA" id="ARBA00022840"/>
    </source>
</evidence>
<keyword evidence="2" id="KW-0378">Hydrolase</keyword>
<dbReference type="GO" id="GO:0005524">
    <property type="term" value="F:ATP binding"/>
    <property type="evidence" value="ECO:0007669"/>
    <property type="project" value="UniProtKB-KW"/>
</dbReference>
<evidence type="ECO:0000313" key="5">
    <source>
        <dbReference type="EMBL" id="RJS47027.1"/>
    </source>
</evidence>
<evidence type="ECO:0000313" key="6">
    <source>
        <dbReference type="Proteomes" id="UP000276542"/>
    </source>
</evidence>
<dbReference type="Gene3D" id="2.40.100.10">
    <property type="entry name" value="Cyclophilin-like"/>
    <property type="match status" value="1"/>
</dbReference>
<protein>
    <submittedName>
        <fullName evidence="5">Biotin-dependent carboxyltransferase family protein</fullName>
    </submittedName>
</protein>
<dbReference type="PANTHER" id="PTHR43309">
    <property type="entry name" value="5-OXOPROLINASE SUBUNIT C"/>
    <property type="match status" value="1"/>
</dbReference>
<keyword evidence="5" id="KW-0808">Transferase</keyword>
<proteinExistence type="predicted"/>
<reference evidence="6" key="1">
    <citation type="submission" date="2018-09" db="EMBL/GenBank/DDBJ databases">
        <authorList>
            <person name="Zhu H."/>
        </authorList>
    </citation>
    <scope>NUCLEOTIDE SEQUENCE [LARGE SCALE GENOMIC DNA]</scope>
    <source>
        <strain evidence="6">K1W22B-1</strain>
    </source>
</reference>
<keyword evidence="1" id="KW-0547">Nucleotide-binding</keyword>
<dbReference type="GO" id="GO:0016787">
    <property type="term" value="F:hydrolase activity"/>
    <property type="evidence" value="ECO:0007669"/>
    <property type="project" value="UniProtKB-KW"/>
</dbReference>
<name>A0A3A5HH63_9ACTN</name>
<dbReference type="GO" id="GO:0016740">
    <property type="term" value="F:transferase activity"/>
    <property type="evidence" value="ECO:0007669"/>
    <property type="project" value="UniProtKB-KW"/>
</dbReference>
<dbReference type="Proteomes" id="UP000276542">
    <property type="component" value="Unassembled WGS sequence"/>
</dbReference>
<feature type="domain" description="Carboxyltransferase" evidence="4">
    <location>
        <begin position="24"/>
        <end position="279"/>
    </location>
</feature>